<evidence type="ECO:0000256" key="1">
    <source>
        <dbReference type="SAM" id="MobiDB-lite"/>
    </source>
</evidence>
<feature type="compositionally biased region" description="Basic residues" evidence="1">
    <location>
        <begin position="54"/>
        <end position="79"/>
    </location>
</feature>
<dbReference type="EMBL" id="CAJGYO010000004">
    <property type="protein sequence ID" value="CAD6223510.1"/>
    <property type="molecule type" value="Genomic_DNA"/>
</dbReference>
<evidence type="ECO:0000313" key="2">
    <source>
        <dbReference type="EMBL" id="CAD6223510.1"/>
    </source>
</evidence>
<sequence length="176" mass="19330">MELAVRAVRMGMQWWRPTAASSLDDQRFGGPAVEKLAAGARCRQRERPAPRQGRAGRSRRRPRGRHPLRGVRRAGRHAVQRGGRPRVDAPRPPSSAGRTRRPTAWRASLPASATSSARDSEDPGAVAAMPAAGVAHPDRRLHQLMAADLDRTLLFRAQRRVGAGARGSRRTLAHRE</sequence>
<name>A0A811NM44_9POAL</name>
<dbReference type="Proteomes" id="UP000604825">
    <property type="component" value="Unassembled WGS sequence"/>
</dbReference>
<protein>
    <submittedName>
        <fullName evidence="2">Uncharacterized protein</fullName>
    </submittedName>
</protein>
<comment type="caution">
    <text evidence="2">The sequence shown here is derived from an EMBL/GenBank/DDBJ whole genome shotgun (WGS) entry which is preliminary data.</text>
</comment>
<gene>
    <name evidence="2" type="ORF">NCGR_LOCUS15918</name>
</gene>
<feature type="compositionally biased region" description="Low complexity" evidence="1">
    <location>
        <begin position="123"/>
        <end position="132"/>
    </location>
</feature>
<evidence type="ECO:0000313" key="3">
    <source>
        <dbReference type="Proteomes" id="UP000604825"/>
    </source>
</evidence>
<dbReference type="AlphaFoldDB" id="A0A811NM44"/>
<keyword evidence="3" id="KW-1185">Reference proteome</keyword>
<organism evidence="2 3">
    <name type="scientific">Miscanthus lutarioriparius</name>
    <dbReference type="NCBI Taxonomy" id="422564"/>
    <lineage>
        <taxon>Eukaryota</taxon>
        <taxon>Viridiplantae</taxon>
        <taxon>Streptophyta</taxon>
        <taxon>Embryophyta</taxon>
        <taxon>Tracheophyta</taxon>
        <taxon>Spermatophyta</taxon>
        <taxon>Magnoliopsida</taxon>
        <taxon>Liliopsida</taxon>
        <taxon>Poales</taxon>
        <taxon>Poaceae</taxon>
        <taxon>PACMAD clade</taxon>
        <taxon>Panicoideae</taxon>
        <taxon>Andropogonodae</taxon>
        <taxon>Andropogoneae</taxon>
        <taxon>Saccharinae</taxon>
        <taxon>Miscanthus</taxon>
    </lineage>
</organism>
<accession>A0A811NM44</accession>
<reference evidence="2" key="1">
    <citation type="submission" date="2020-10" db="EMBL/GenBank/DDBJ databases">
        <authorList>
            <person name="Han B."/>
            <person name="Lu T."/>
            <person name="Zhao Q."/>
            <person name="Huang X."/>
            <person name="Zhao Y."/>
        </authorList>
    </citation>
    <scope>NUCLEOTIDE SEQUENCE</scope>
</reference>
<feature type="region of interest" description="Disordered" evidence="1">
    <location>
        <begin position="37"/>
        <end position="132"/>
    </location>
</feature>
<proteinExistence type="predicted"/>